<gene>
    <name evidence="6" type="primary">yveA</name>
    <name evidence="6" type="ORF">AXFE_18290</name>
</gene>
<dbReference type="STRING" id="1280514.AXFE_18290"/>
<feature type="transmembrane region" description="Helical" evidence="5">
    <location>
        <begin position="288"/>
        <end position="307"/>
    </location>
</feature>
<dbReference type="PATRIC" id="fig|1280514.3.peg.2403"/>
<dbReference type="PANTHER" id="PTHR47547">
    <property type="match status" value="1"/>
</dbReference>
<accession>A0A0D8HHA7</accession>
<evidence type="ECO:0000256" key="2">
    <source>
        <dbReference type="ARBA" id="ARBA00022692"/>
    </source>
</evidence>
<dbReference type="GO" id="GO:0022857">
    <property type="term" value="F:transmembrane transporter activity"/>
    <property type="evidence" value="ECO:0007669"/>
    <property type="project" value="InterPro"/>
</dbReference>
<feature type="transmembrane region" description="Helical" evidence="5">
    <location>
        <begin position="371"/>
        <end position="394"/>
    </location>
</feature>
<evidence type="ECO:0000313" key="6">
    <source>
        <dbReference type="EMBL" id="KJF17318.1"/>
    </source>
</evidence>
<evidence type="ECO:0000313" key="7">
    <source>
        <dbReference type="Proteomes" id="UP000032360"/>
    </source>
</evidence>
<feature type="transmembrane region" description="Helical" evidence="5">
    <location>
        <begin position="345"/>
        <end position="365"/>
    </location>
</feature>
<evidence type="ECO:0000256" key="5">
    <source>
        <dbReference type="SAM" id="Phobius"/>
    </source>
</evidence>
<dbReference type="InterPro" id="IPR052962">
    <property type="entry name" value="AA_Transporter_AGT"/>
</dbReference>
<feature type="transmembrane region" description="Helical" evidence="5">
    <location>
        <begin position="133"/>
        <end position="154"/>
    </location>
</feature>
<protein>
    <submittedName>
        <fullName evidence="6">Aspartate-proton symporter</fullName>
    </submittedName>
</protein>
<evidence type="ECO:0000256" key="3">
    <source>
        <dbReference type="ARBA" id="ARBA00022989"/>
    </source>
</evidence>
<feature type="transmembrane region" description="Helical" evidence="5">
    <location>
        <begin position="166"/>
        <end position="183"/>
    </location>
</feature>
<feature type="transmembrane region" description="Helical" evidence="5">
    <location>
        <begin position="90"/>
        <end position="109"/>
    </location>
</feature>
<proteinExistence type="predicted"/>
<dbReference type="Gene3D" id="1.20.1740.10">
    <property type="entry name" value="Amino acid/polyamine transporter I"/>
    <property type="match status" value="1"/>
</dbReference>
<dbReference type="PANTHER" id="PTHR47547:SF1">
    <property type="entry name" value="ASPARTATE-PROTON SYMPORTER"/>
    <property type="match status" value="1"/>
</dbReference>
<keyword evidence="2 5" id="KW-0812">Transmembrane</keyword>
<keyword evidence="3 5" id="KW-1133">Transmembrane helix</keyword>
<organism evidence="6 7">
    <name type="scientific">Acidithrix ferrooxidans</name>
    <dbReference type="NCBI Taxonomy" id="1280514"/>
    <lineage>
        <taxon>Bacteria</taxon>
        <taxon>Bacillati</taxon>
        <taxon>Actinomycetota</taxon>
        <taxon>Acidimicrobiia</taxon>
        <taxon>Acidimicrobiales</taxon>
        <taxon>Acidimicrobiaceae</taxon>
        <taxon>Acidithrix</taxon>
    </lineage>
</organism>
<dbReference type="Proteomes" id="UP000032360">
    <property type="component" value="Unassembled WGS sequence"/>
</dbReference>
<evidence type="ECO:0000256" key="4">
    <source>
        <dbReference type="ARBA" id="ARBA00023136"/>
    </source>
</evidence>
<feature type="transmembrane region" description="Helical" evidence="5">
    <location>
        <begin position="203"/>
        <end position="224"/>
    </location>
</feature>
<dbReference type="EMBL" id="JXYS01000053">
    <property type="protein sequence ID" value="KJF17318.1"/>
    <property type="molecule type" value="Genomic_DNA"/>
</dbReference>
<feature type="transmembrane region" description="Helical" evidence="5">
    <location>
        <begin position="406"/>
        <end position="427"/>
    </location>
</feature>
<dbReference type="AlphaFoldDB" id="A0A0D8HHA7"/>
<feature type="transmembrane region" description="Helical" evidence="5">
    <location>
        <begin position="471"/>
        <end position="493"/>
    </location>
</feature>
<keyword evidence="7" id="KW-1185">Reference proteome</keyword>
<dbReference type="OrthoDB" id="9762947at2"/>
<name>A0A0D8HHA7_9ACTN</name>
<feature type="transmembrane region" description="Helical" evidence="5">
    <location>
        <begin position="499"/>
        <end position="519"/>
    </location>
</feature>
<keyword evidence="4 5" id="KW-0472">Membrane</keyword>
<feature type="transmembrane region" description="Helical" evidence="5">
    <location>
        <begin position="433"/>
        <end position="450"/>
    </location>
</feature>
<dbReference type="GO" id="GO:0016020">
    <property type="term" value="C:membrane"/>
    <property type="evidence" value="ECO:0007669"/>
    <property type="project" value="UniProtKB-SubCell"/>
</dbReference>
<feature type="transmembrane region" description="Helical" evidence="5">
    <location>
        <begin position="245"/>
        <end position="268"/>
    </location>
</feature>
<dbReference type="Pfam" id="PF13520">
    <property type="entry name" value="AA_permease_2"/>
    <property type="match status" value="1"/>
</dbReference>
<reference evidence="6 7" key="1">
    <citation type="submission" date="2015-01" db="EMBL/GenBank/DDBJ databases">
        <title>Draft genome of the acidophilic iron oxidizer Acidithrix ferrooxidans strain Py-F3.</title>
        <authorList>
            <person name="Poehlein A."/>
            <person name="Eisen S."/>
            <person name="Schloemann M."/>
            <person name="Johnson B.D."/>
            <person name="Daniel R."/>
            <person name="Muehling M."/>
        </authorList>
    </citation>
    <scope>NUCLEOTIDE SEQUENCE [LARGE SCALE GENOMIC DNA]</scope>
    <source>
        <strain evidence="6 7">Py-F3</strain>
    </source>
</reference>
<sequence length="546" mass="57523">MSIKVPSPIKLKKDMSRLDLTMAGLGAIIGSGWLFGVLYAANDAGPAAVIAWLIGGVAVALIALVYAELSGMLPQSGGIARYPHFTHGSLTGFMMGWAAFIAYTTVPAIEAEAVIQYSQHYISIFANSKTNSFIAEAILMVLFYAINAFGVKAFAKTNTIVTMIKFIMPSVTILIFLFAAGHWGNYTMTMAPAAKVPGGFAPFGVAGILKAVGLSGIVFAFLGFRQAVDLAGEAKNPQRDVPRAILMAVGIAIVLYTLLQVTFIAGIAPSALAKGWAALNFTGPFAQVASALGLGWLATLLYADAVLSPAGTGNVYLASTARVLYALGNNRYLPAPFRKLNERTAVPAVGLLVTLIFGIAALAPFPTWSSLVGVISSATVLTYMIGPISITVLRKTHPEANRPFRLGGLNIVAPLAFVIGTMVIYWTGWAIDWKLIVAVLAGAAVYAAAASGKNSTLNKVDSASFKSAIWLIVYLLAMLAMTYFGSATFGAQYNHGKGLIHYPLDLVIVAALALAFYYWGVASGRKTEDGIAALKQITDDQLASGV</sequence>
<feature type="transmembrane region" description="Helical" evidence="5">
    <location>
        <begin position="20"/>
        <end position="41"/>
    </location>
</feature>
<dbReference type="InterPro" id="IPR002293">
    <property type="entry name" value="AA/rel_permease1"/>
</dbReference>
<feature type="transmembrane region" description="Helical" evidence="5">
    <location>
        <begin position="47"/>
        <end position="69"/>
    </location>
</feature>
<comment type="subcellular location">
    <subcellularLocation>
        <location evidence="1">Membrane</location>
        <topology evidence="1">Multi-pass membrane protein</topology>
    </subcellularLocation>
</comment>
<dbReference type="RefSeq" id="WP_052605502.1">
    <property type="nucleotide sequence ID" value="NZ_JXYS01000053.1"/>
</dbReference>
<comment type="caution">
    <text evidence="6">The sequence shown here is derived from an EMBL/GenBank/DDBJ whole genome shotgun (WGS) entry which is preliminary data.</text>
</comment>
<evidence type="ECO:0000256" key="1">
    <source>
        <dbReference type="ARBA" id="ARBA00004141"/>
    </source>
</evidence>